<dbReference type="InterPro" id="IPR013123">
    <property type="entry name" value="SpoU_subst-bd"/>
</dbReference>
<evidence type="ECO:0000313" key="6">
    <source>
        <dbReference type="Proteomes" id="UP000050544"/>
    </source>
</evidence>
<dbReference type="PANTHER" id="PTHR43191">
    <property type="entry name" value="RRNA METHYLTRANSFERASE 3"/>
    <property type="match status" value="1"/>
</dbReference>
<dbReference type="CDD" id="cd18095">
    <property type="entry name" value="SpoU-like_rRNA-MTase"/>
    <property type="match status" value="1"/>
</dbReference>
<dbReference type="Gene3D" id="3.30.1330.30">
    <property type="match status" value="1"/>
</dbReference>
<name>A0A0P6Y122_9CHLR</name>
<accession>A0A0P6Y122</accession>
<dbReference type="InterPro" id="IPR053888">
    <property type="entry name" value="MRM3-like_sub_bind"/>
</dbReference>
<dbReference type="GO" id="GO:0032259">
    <property type="term" value="P:methylation"/>
    <property type="evidence" value="ECO:0007669"/>
    <property type="project" value="UniProtKB-KW"/>
</dbReference>
<dbReference type="InterPro" id="IPR029064">
    <property type="entry name" value="Ribosomal_eL30-like_sf"/>
</dbReference>
<dbReference type="GO" id="GO:0005737">
    <property type="term" value="C:cytoplasm"/>
    <property type="evidence" value="ECO:0007669"/>
    <property type="project" value="UniProtKB-ARBA"/>
</dbReference>
<dbReference type="InterPro" id="IPR029026">
    <property type="entry name" value="tRNA_m1G_MTases_N"/>
</dbReference>
<dbReference type="InterPro" id="IPR051259">
    <property type="entry name" value="rRNA_Methyltransferase"/>
</dbReference>
<feature type="domain" description="RNA 2-O ribose methyltransferase substrate binding" evidence="4">
    <location>
        <begin position="32"/>
        <end position="108"/>
    </location>
</feature>
<dbReference type="AlphaFoldDB" id="A0A0P6Y122"/>
<reference evidence="5 6" key="1">
    <citation type="submission" date="2015-07" db="EMBL/GenBank/DDBJ databases">
        <title>Whole genome sequence of Thermanaerothrix daxensis DSM 23592.</title>
        <authorList>
            <person name="Hemp J."/>
            <person name="Ward L.M."/>
            <person name="Pace L.A."/>
            <person name="Fischer W.W."/>
        </authorList>
    </citation>
    <scope>NUCLEOTIDE SEQUENCE [LARGE SCALE GENOMIC DNA]</scope>
    <source>
        <strain evidence="5 6">GNS-1</strain>
    </source>
</reference>
<dbReference type="GO" id="GO:0006396">
    <property type="term" value="P:RNA processing"/>
    <property type="evidence" value="ECO:0007669"/>
    <property type="project" value="InterPro"/>
</dbReference>
<dbReference type="STRING" id="869279.SE15_11495"/>
<dbReference type="RefSeq" id="WP_236690027.1">
    <property type="nucleotide sequence ID" value="NZ_LGKO01000005.1"/>
</dbReference>
<keyword evidence="2 5" id="KW-0489">Methyltransferase</keyword>
<comment type="caution">
    <text evidence="5">The sequence shown here is derived from an EMBL/GenBank/DDBJ whole genome shotgun (WGS) entry which is preliminary data.</text>
</comment>
<dbReference type="SUPFAM" id="SSF55315">
    <property type="entry name" value="L30e-like"/>
    <property type="match status" value="1"/>
</dbReference>
<evidence type="ECO:0000256" key="3">
    <source>
        <dbReference type="ARBA" id="ARBA00022679"/>
    </source>
</evidence>
<dbReference type="PANTHER" id="PTHR43191:SF2">
    <property type="entry name" value="RRNA METHYLTRANSFERASE 3, MITOCHONDRIAL"/>
    <property type="match status" value="1"/>
</dbReference>
<evidence type="ECO:0000256" key="2">
    <source>
        <dbReference type="ARBA" id="ARBA00022603"/>
    </source>
</evidence>
<keyword evidence="3 5" id="KW-0808">Transferase</keyword>
<dbReference type="GO" id="GO:0008173">
    <property type="term" value="F:RNA methyltransferase activity"/>
    <property type="evidence" value="ECO:0007669"/>
    <property type="project" value="InterPro"/>
</dbReference>
<dbReference type="Pfam" id="PF00588">
    <property type="entry name" value="SpoU_methylase"/>
    <property type="match status" value="1"/>
</dbReference>
<proteinExistence type="inferred from homology"/>
<protein>
    <submittedName>
        <fullName evidence="5">rRNA methyltransferase</fullName>
    </submittedName>
</protein>
<dbReference type="InterPro" id="IPR001537">
    <property type="entry name" value="SpoU_MeTrfase"/>
</dbReference>
<dbReference type="EMBL" id="LGKO01000005">
    <property type="protein sequence ID" value="KPL82697.1"/>
    <property type="molecule type" value="Genomic_DNA"/>
</dbReference>
<evidence type="ECO:0000256" key="1">
    <source>
        <dbReference type="ARBA" id="ARBA00007228"/>
    </source>
</evidence>
<dbReference type="Proteomes" id="UP000050544">
    <property type="component" value="Unassembled WGS sequence"/>
</dbReference>
<dbReference type="Gene3D" id="3.40.1280.10">
    <property type="match status" value="1"/>
</dbReference>
<dbReference type="Pfam" id="PF22435">
    <property type="entry name" value="MRM3-like_sub_bind"/>
    <property type="match status" value="1"/>
</dbReference>
<dbReference type="GO" id="GO:0003723">
    <property type="term" value="F:RNA binding"/>
    <property type="evidence" value="ECO:0007669"/>
    <property type="project" value="InterPro"/>
</dbReference>
<dbReference type="SMART" id="SM00967">
    <property type="entry name" value="SpoU_sub_bind"/>
    <property type="match status" value="1"/>
</dbReference>
<keyword evidence="6" id="KW-1185">Reference proteome</keyword>
<dbReference type="InterPro" id="IPR029028">
    <property type="entry name" value="Alpha/beta_knot_MTases"/>
</dbReference>
<gene>
    <name evidence="5" type="ORF">SE15_11495</name>
</gene>
<evidence type="ECO:0000259" key="4">
    <source>
        <dbReference type="SMART" id="SM00967"/>
    </source>
</evidence>
<dbReference type="SUPFAM" id="SSF75217">
    <property type="entry name" value="alpha/beta knot"/>
    <property type="match status" value="1"/>
</dbReference>
<organism evidence="5 6">
    <name type="scientific">Thermanaerothrix daxensis</name>
    <dbReference type="NCBI Taxonomy" id="869279"/>
    <lineage>
        <taxon>Bacteria</taxon>
        <taxon>Bacillati</taxon>
        <taxon>Chloroflexota</taxon>
        <taxon>Anaerolineae</taxon>
        <taxon>Anaerolineales</taxon>
        <taxon>Anaerolineaceae</taxon>
        <taxon>Thermanaerothrix</taxon>
    </lineage>
</organism>
<sequence>MDPLITSPANPSLKLARRLRERKVREQSGLFYVEGIRLVAEALAQGWSIEMLIIAPDRLSSEFAYQKVEAARARGIRVVEVSPRAFESLSLKENPQGIAAVIHQRWGSLSAVRPDKGELWIGLEAIQDPGNLGTILRTAEAVGAQGVVLLEHTTDPYDPAAVRASMGAIFTQQLVRTSREVFLRWVAEHHPPLIGTSDKAAQDYHDFIYPEGLMLLMGSEREGLSPVYASLCQAMVAIPMVGRVDSLNVAVATAIVLYEIFNQRRRKGKLTSACKGEERIP</sequence>
<comment type="similarity">
    <text evidence="1">Belongs to the class IV-like SAM-binding methyltransferase superfamily. RNA methyltransferase TrmH family.</text>
</comment>
<evidence type="ECO:0000313" key="5">
    <source>
        <dbReference type="EMBL" id="KPL82697.1"/>
    </source>
</evidence>